<proteinExistence type="predicted"/>
<dbReference type="AlphaFoldDB" id="A0AAV4S5Z7"/>
<evidence type="ECO:0000313" key="2">
    <source>
        <dbReference type="Proteomes" id="UP001054945"/>
    </source>
</evidence>
<comment type="caution">
    <text evidence="1">The sequence shown here is derived from an EMBL/GenBank/DDBJ whole genome shotgun (WGS) entry which is preliminary data.</text>
</comment>
<dbReference type="EMBL" id="BPLR01008950">
    <property type="protein sequence ID" value="GIY28506.1"/>
    <property type="molecule type" value="Genomic_DNA"/>
</dbReference>
<sequence>MTKIPFLYRREYSLDEVTAIIRGSGDEEWRIPHWRNSCFLLLSVAWPVSHEQTRYSFKQRRLQVARELRTHVIVTPKEISVAENGEITLEESFTELLSPASD</sequence>
<keyword evidence="2" id="KW-1185">Reference proteome</keyword>
<organism evidence="1 2">
    <name type="scientific">Caerostris extrusa</name>
    <name type="common">Bark spider</name>
    <name type="synonym">Caerostris bankana</name>
    <dbReference type="NCBI Taxonomy" id="172846"/>
    <lineage>
        <taxon>Eukaryota</taxon>
        <taxon>Metazoa</taxon>
        <taxon>Ecdysozoa</taxon>
        <taxon>Arthropoda</taxon>
        <taxon>Chelicerata</taxon>
        <taxon>Arachnida</taxon>
        <taxon>Araneae</taxon>
        <taxon>Araneomorphae</taxon>
        <taxon>Entelegynae</taxon>
        <taxon>Araneoidea</taxon>
        <taxon>Araneidae</taxon>
        <taxon>Caerostris</taxon>
    </lineage>
</organism>
<protein>
    <submittedName>
        <fullName evidence="1">Uncharacterized protein</fullName>
    </submittedName>
</protein>
<accession>A0AAV4S5Z7</accession>
<gene>
    <name evidence="1" type="ORF">CEXT_554711</name>
</gene>
<reference evidence="1 2" key="1">
    <citation type="submission" date="2021-06" db="EMBL/GenBank/DDBJ databases">
        <title>Caerostris extrusa draft genome.</title>
        <authorList>
            <person name="Kono N."/>
            <person name="Arakawa K."/>
        </authorList>
    </citation>
    <scope>NUCLEOTIDE SEQUENCE [LARGE SCALE GENOMIC DNA]</scope>
</reference>
<dbReference type="Proteomes" id="UP001054945">
    <property type="component" value="Unassembled WGS sequence"/>
</dbReference>
<name>A0AAV4S5Z7_CAEEX</name>
<evidence type="ECO:0000313" key="1">
    <source>
        <dbReference type="EMBL" id="GIY28506.1"/>
    </source>
</evidence>